<feature type="transmembrane region" description="Helical" evidence="5">
    <location>
        <begin position="97"/>
        <end position="118"/>
    </location>
</feature>
<dbReference type="Pfam" id="PF01758">
    <property type="entry name" value="SBF"/>
    <property type="match status" value="1"/>
</dbReference>
<comment type="caution">
    <text evidence="6">The sequence shown here is derived from an EMBL/GenBank/DDBJ whole genome shotgun (WGS) entry which is preliminary data.</text>
</comment>
<evidence type="ECO:0000256" key="4">
    <source>
        <dbReference type="ARBA" id="ARBA00023136"/>
    </source>
</evidence>
<feature type="transmembrane region" description="Helical" evidence="5">
    <location>
        <begin position="12"/>
        <end position="30"/>
    </location>
</feature>
<evidence type="ECO:0000256" key="3">
    <source>
        <dbReference type="ARBA" id="ARBA00022989"/>
    </source>
</evidence>
<dbReference type="InterPro" id="IPR004710">
    <property type="entry name" value="Bilac:Na_transpt"/>
</dbReference>
<evidence type="ECO:0000256" key="5">
    <source>
        <dbReference type="SAM" id="Phobius"/>
    </source>
</evidence>
<evidence type="ECO:0000256" key="2">
    <source>
        <dbReference type="ARBA" id="ARBA00022692"/>
    </source>
</evidence>
<keyword evidence="2 5" id="KW-0812">Transmembrane</keyword>
<keyword evidence="3 5" id="KW-1133">Transmembrane helix</keyword>
<protein>
    <recommendedName>
        <fullName evidence="8">Bile acid:sodium symporter</fullName>
    </recommendedName>
</protein>
<accession>A0A3A9K7R8</accession>
<dbReference type="Gene3D" id="1.20.1530.20">
    <property type="match status" value="1"/>
</dbReference>
<feature type="transmembrane region" description="Helical" evidence="5">
    <location>
        <begin position="199"/>
        <end position="217"/>
    </location>
</feature>
<feature type="transmembrane region" description="Helical" evidence="5">
    <location>
        <begin position="256"/>
        <end position="278"/>
    </location>
</feature>
<feature type="transmembrane region" description="Helical" evidence="5">
    <location>
        <begin position="65"/>
        <end position="85"/>
    </location>
</feature>
<reference evidence="6 7" key="1">
    <citation type="submission" date="2017-10" db="EMBL/GenBank/DDBJ databases">
        <title>Bacillus sp. nov., a halophilic bacterium isolated from a Keqin Lake.</title>
        <authorList>
            <person name="Wang H."/>
        </authorList>
    </citation>
    <scope>NUCLEOTIDE SEQUENCE [LARGE SCALE GENOMIC DNA]</scope>
    <source>
        <strain evidence="6 7">KCTC 13187</strain>
    </source>
</reference>
<evidence type="ECO:0000313" key="6">
    <source>
        <dbReference type="EMBL" id="RKL66880.1"/>
    </source>
</evidence>
<feature type="transmembrane region" description="Helical" evidence="5">
    <location>
        <begin position="155"/>
        <end position="178"/>
    </location>
</feature>
<feature type="transmembrane region" description="Helical" evidence="5">
    <location>
        <begin position="125"/>
        <end position="149"/>
    </location>
</feature>
<organism evidence="6 7">
    <name type="scientific">Salipaludibacillus neizhouensis</name>
    <dbReference type="NCBI Taxonomy" id="885475"/>
    <lineage>
        <taxon>Bacteria</taxon>
        <taxon>Bacillati</taxon>
        <taxon>Bacillota</taxon>
        <taxon>Bacilli</taxon>
        <taxon>Bacillales</taxon>
        <taxon>Bacillaceae</taxon>
    </lineage>
</organism>
<dbReference type="InterPro" id="IPR002657">
    <property type="entry name" value="BilAc:Na_symport/Acr3"/>
</dbReference>
<dbReference type="PANTHER" id="PTHR10361:SF28">
    <property type="entry name" value="P3 PROTEIN-RELATED"/>
    <property type="match status" value="1"/>
</dbReference>
<dbReference type="GO" id="GO:0016020">
    <property type="term" value="C:membrane"/>
    <property type="evidence" value="ECO:0007669"/>
    <property type="project" value="UniProtKB-SubCell"/>
</dbReference>
<evidence type="ECO:0000313" key="7">
    <source>
        <dbReference type="Proteomes" id="UP000281498"/>
    </source>
</evidence>
<dbReference type="OrthoDB" id="1551454at2"/>
<keyword evidence="4 5" id="KW-0472">Membrane</keyword>
<comment type="subcellular location">
    <subcellularLocation>
        <location evidence="1">Membrane</location>
        <topology evidence="1">Multi-pass membrane protein</topology>
    </subcellularLocation>
</comment>
<feature type="transmembrane region" description="Helical" evidence="5">
    <location>
        <begin position="36"/>
        <end position="53"/>
    </location>
</feature>
<evidence type="ECO:0000256" key="1">
    <source>
        <dbReference type="ARBA" id="ARBA00004141"/>
    </source>
</evidence>
<proteinExistence type="predicted"/>
<dbReference type="RefSeq" id="WP_110934701.1">
    <property type="nucleotide sequence ID" value="NZ_KZ614146.1"/>
</dbReference>
<dbReference type="Proteomes" id="UP000281498">
    <property type="component" value="Unassembled WGS sequence"/>
</dbReference>
<sequence length="318" mass="34698">MDKINLFLNGRMAIVTPIVLFVGISASSWIGNWTFIVPWLFMIITFASSTKIAPMELVRTIRSPLPIVLCIIALQIIIPALAYGIGSFLFSDDPMTLVGIVLAFIIPTAIASLLWVSIYKGDTSLALTIVFINTLAAPIFIPITLYLLFQTSVSFDIPALVTGLIQMIVIPSILGVLVNHFSRKKFESRQIPLDLIAKLCLLTVILINGSVVAPYFMPLQSNVVIITGLIFLISVSAYMIGFVLAKLFKFSFQKIVAVMFCTGMRNIGVGSALAVVYFPAAVALPVVIGTLFQQLLASFMGKALLKFSVENKTDLKNQ</sequence>
<feature type="transmembrane region" description="Helical" evidence="5">
    <location>
        <begin position="223"/>
        <end position="244"/>
    </location>
</feature>
<dbReference type="AlphaFoldDB" id="A0A3A9K7R8"/>
<dbReference type="InterPro" id="IPR038770">
    <property type="entry name" value="Na+/solute_symporter_sf"/>
</dbReference>
<name>A0A3A9K7R8_9BACI</name>
<keyword evidence="7" id="KW-1185">Reference proteome</keyword>
<gene>
    <name evidence="6" type="ORF">CR203_13710</name>
</gene>
<dbReference type="PANTHER" id="PTHR10361">
    <property type="entry name" value="SODIUM-BILE ACID COTRANSPORTER"/>
    <property type="match status" value="1"/>
</dbReference>
<evidence type="ECO:0008006" key="8">
    <source>
        <dbReference type="Google" id="ProtNLM"/>
    </source>
</evidence>
<dbReference type="EMBL" id="PDOE01000005">
    <property type="protein sequence ID" value="RKL66880.1"/>
    <property type="molecule type" value="Genomic_DNA"/>
</dbReference>